<organism evidence="2 3">
    <name type="scientific">Marasmiellus scandens</name>
    <dbReference type="NCBI Taxonomy" id="2682957"/>
    <lineage>
        <taxon>Eukaryota</taxon>
        <taxon>Fungi</taxon>
        <taxon>Dikarya</taxon>
        <taxon>Basidiomycota</taxon>
        <taxon>Agaricomycotina</taxon>
        <taxon>Agaricomycetes</taxon>
        <taxon>Agaricomycetidae</taxon>
        <taxon>Agaricales</taxon>
        <taxon>Marasmiineae</taxon>
        <taxon>Omphalotaceae</taxon>
        <taxon>Marasmiellus</taxon>
    </lineage>
</organism>
<evidence type="ECO:0000256" key="1">
    <source>
        <dbReference type="SAM" id="MobiDB-lite"/>
    </source>
</evidence>
<feature type="compositionally biased region" description="Pro residues" evidence="1">
    <location>
        <begin position="318"/>
        <end position="328"/>
    </location>
</feature>
<dbReference type="EMBL" id="JBANRG010000141">
    <property type="protein sequence ID" value="KAK7433768.1"/>
    <property type="molecule type" value="Genomic_DNA"/>
</dbReference>
<feature type="compositionally biased region" description="Basic and acidic residues" evidence="1">
    <location>
        <begin position="307"/>
        <end position="316"/>
    </location>
</feature>
<protein>
    <submittedName>
        <fullName evidence="2">Uncharacterized protein</fullName>
    </submittedName>
</protein>
<feature type="region of interest" description="Disordered" evidence="1">
    <location>
        <begin position="289"/>
        <end position="344"/>
    </location>
</feature>
<keyword evidence="3" id="KW-1185">Reference proteome</keyword>
<evidence type="ECO:0000313" key="2">
    <source>
        <dbReference type="EMBL" id="KAK7433768.1"/>
    </source>
</evidence>
<feature type="compositionally biased region" description="Basic residues" evidence="1">
    <location>
        <begin position="332"/>
        <end position="342"/>
    </location>
</feature>
<accession>A0ABR1IJZ8</accession>
<name>A0ABR1IJZ8_9AGAR</name>
<dbReference type="Proteomes" id="UP001498398">
    <property type="component" value="Unassembled WGS sequence"/>
</dbReference>
<evidence type="ECO:0000313" key="3">
    <source>
        <dbReference type="Proteomes" id="UP001498398"/>
    </source>
</evidence>
<reference evidence="2 3" key="1">
    <citation type="submission" date="2024-01" db="EMBL/GenBank/DDBJ databases">
        <title>A draft genome for the cacao thread blight pathogen Marasmiellus scandens.</title>
        <authorList>
            <person name="Baruah I.K."/>
            <person name="Leung J."/>
            <person name="Bukari Y."/>
            <person name="Amoako-Attah I."/>
            <person name="Meinhardt L.W."/>
            <person name="Bailey B.A."/>
            <person name="Cohen S.P."/>
        </authorList>
    </citation>
    <scope>NUCLEOTIDE SEQUENCE [LARGE SCALE GENOMIC DNA]</scope>
    <source>
        <strain evidence="2 3">GH-19</strain>
    </source>
</reference>
<gene>
    <name evidence="2" type="ORF">VKT23_020595</name>
</gene>
<comment type="caution">
    <text evidence="2">The sequence shown here is derived from an EMBL/GenBank/DDBJ whole genome shotgun (WGS) entry which is preliminary data.</text>
</comment>
<sequence>MEAIIIPILRRQIREALAQAELHTEWESELYTLGNHVLFSITVLAHIKTEGGALLVQSQRTLVPHDLPVGTKARQFLIIDPDISLLLSVNDGRTRQPGPYLEFKRAFPDTNKPFPFLSSDAVANHDIKFETYRTQILWQGFCSMNVFPEKLFSFVFFIVGIRFSTFKFKKPTDLKPVPRDLTESGSITTEDFWITDLLSKGDIPEILVANECIFAVKDGGRELANPLQFSDAFTFAIRISLPEGVTLPKSTLFPVDEGFVFEGGKKELKERFTKDFEKLYLISENTKKALRKSTPPPEAGPFYESPIQHHDPDKKLPVSPPSSPPYTPTPKHIGKGIGRIRKLGGPGLDRLNAFELADDEGRVLKKPKPNA</sequence>
<proteinExistence type="predicted"/>